<reference evidence="1 2" key="1">
    <citation type="submission" date="2023-01" db="EMBL/GenBank/DDBJ databases">
        <title>Draft genome sequence of Nocardiopsis sp. RSe5-2 isolated from halophytes.</title>
        <authorList>
            <person name="Duangmal K."/>
            <person name="Chantavorakit T."/>
        </authorList>
    </citation>
    <scope>NUCLEOTIDE SEQUENCE [LARGE SCALE GENOMIC DNA]</scope>
    <source>
        <strain evidence="1 2">RSe5-2</strain>
    </source>
</reference>
<name>A0ABT4U1C8_9ACTN</name>
<protein>
    <submittedName>
        <fullName evidence="1">Uncharacterized protein</fullName>
    </submittedName>
</protein>
<accession>A0ABT4U1C8</accession>
<keyword evidence="2" id="KW-1185">Reference proteome</keyword>
<gene>
    <name evidence="1" type="ORF">O4J56_06450</name>
</gene>
<comment type="caution">
    <text evidence="1">The sequence shown here is derived from an EMBL/GenBank/DDBJ whole genome shotgun (WGS) entry which is preliminary data.</text>
</comment>
<organism evidence="1 2">
    <name type="scientific">Nocardiopsis endophytica</name>
    <dbReference type="NCBI Taxonomy" id="3018445"/>
    <lineage>
        <taxon>Bacteria</taxon>
        <taxon>Bacillati</taxon>
        <taxon>Actinomycetota</taxon>
        <taxon>Actinomycetes</taxon>
        <taxon>Streptosporangiales</taxon>
        <taxon>Nocardiopsidaceae</taxon>
        <taxon>Nocardiopsis</taxon>
    </lineage>
</organism>
<evidence type="ECO:0000313" key="2">
    <source>
        <dbReference type="Proteomes" id="UP001527866"/>
    </source>
</evidence>
<proteinExistence type="predicted"/>
<sequence length="71" mass="7635">MWNTHRRVGRGLLQQGGQVLGAGRPRATVAPRLHLLNAAFWARGLAVASDYLPSALVHTPQDAPAVMGRQP</sequence>
<dbReference type="EMBL" id="JAQFWQ010000012">
    <property type="protein sequence ID" value="MDA2810275.1"/>
    <property type="molecule type" value="Genomic_DNA"/>
</dbReference>
<dbReference type="RefSeq" id="WP_270684321.1">
    <property type="nucleotide sequence ID" value="NZ_JAQFWQ010000012.1"/>
</dbReference>
<dbReference type="Proteomes" id="UP001527866">
    <property type="component" value="Unassembled WGS sequence"/>
</dbReference>
<evidence type="ECO:0000313" key="1">
    <source>
        <dbReference type="EMBL" id="MDA2810275.1"/>
    </source>
</evidence>